<reference evidence="5" key="1">
    <citation type="submission" date="2016-10" db="EMBL/GenBank/DDBJ databases">
        <authorList>
            <person name="Varghese N."/>
            <person name="Submissions S."/>
        </authorList>
    </citation>
    <scope>NUCLEOTIDE SEQUENCE [LARGE SCALE GENOMIC DNA]</scope>
    <source>
        <strain evidence="5">DSM 9990</strain>
    </source>
</reference>
<feature type="domain" description="CBS" evidence="3">
    <location>
        <begin position="71"/>
        <end position="133"/>
    </location>
</feature>
<dbReference type="OrthoDB" id="9780653at2"/>
<evidence type="ECO:0000256" key="1">
    <source>
        <dbReference type="ARBA" id="ARBA00022737"/>
    </source>
</evidence>
<feature type="domain" description="CBS" evidence="3">
    <location>
        <begin position="7"/>
        <end position="65"/>
    </location>
</feature>
<evidence type="ECO:0000313" key="4">
    <source>
        <dbReference type="EMBL" id="SFM91083.1"/>
    </source>
</evidence>
<dbReference type="AlphaFoldDB" id="A0A1I4UQU1"/>
<keyword evidence="5" id="KW-1185">Reference proteome</keyword>
<accession>A0A1I4UQU1</accession>
<keyword evidence="2" id="KW-0129">CBS domain</keyword>
<dbReference type="PANTHER" id="PTHR48108">
    <property type="entry name" value="CBS DOMAIN-CONTAINING PROTEIN CBSX2, CHLOROPLASTIC"/>
    <property type="match status" value="1"/>
</dbReference>
<dbReference type="SUPFAM" id="SSF54631">
    <property type="entry name" value="CBS-domain pair"/>
    <property type="match status" value="1"/>
</dbReference>
<evidence type="ECO:0000256" key="2">
    <source>
        <dbReference type="PROSITE-ProRule" id="PRU00703"/>
    </source>
</evidence>
<dbReference type="SMART" id="SM00116">
    <property type="entry name" value="CBS"/>
    <property type="match status" value="2"/>
</dbReference>
<organism evidence="4 5">
    <name type="scientific">Thermodesulforhabdus norvegica</name>
    <dbReference type="NCBI Taxonomy" id="39841"/>
    <lineage>
        <taxon>Bacteria</taxon>
        <taxon>Pseudomonadati</taxon>
        <taxon>Thermodesulfobacteriota</taxon>
        <taxon>Syntrophobacteria</taxon>
        <taxon>Syntrophobacterales</taxon>
        <taxon>Thermodesulforhabdaceae</taxon>
        <taxon>Thermodesulforhabdus</taxon>
    </lineage>
</organism>
<dbReference type="InterPro" id="IPR051462">
    <property type="entry name" value="CBS_domain-containing"/>
</dbReference>
<dbReference type="Proteomes" id="UP000199611">
    <property type="component" value="Unassembled WGS sequence"/>
</dbReference>
<evidence type="ECO:0000259" key="3">
    <source>
        <dbReference type="PROSITE" id="PS51371"/>
    </source>
</evidence>
<dbReference type="RefSeq" id="WP_093395344.1">
    <property type="nucleotide sequence ID" value="NZ_FOUU01000006.1"/>
</dbReference>
<dbReference type="InterPro" id="IPR046342">
    <property type="entry name" value="CBS_dom_sf"/>
</dbReference>
<dbReference type="PANTHER" id="PTHR48108:SF34">
    <property type="entry name" value="CBS DOMAIN-CONTAINING PROTEIN YHCV"/>
    <property type="match status" value="1"/>
</dbReference>
<dbReference type="EMBL" id="FOUU01000006">
    <property type="protein sequence ID" value="SFM91083.1"/>
    <property type="molecule type" value="Genomic_DNA"/>
</dbReference>
<evidence type="ECO:0000313" key="5">
    <source>
        <dbReference type="Proteomes" id="UP000199611"/>
    </source>
</evidence>
<dbReference type="PROSITE" id="PS51371">
    <property type="entry name" value="CBS"/>
    <property type="match status" value="2"/>
</dbReference>
<protein>
    <submittedName>
        <fullName evidence="4">Acetoin utilization protein AcuB</fullName>
    </submittedName>
</protein>
<dbReference type="Gene3D" id="3.10.580.10">
    <property type="entry name" value="CBS-domain"/>
    <property type="match status" value="1"/>
</dbReference>
<gene>
    <name evidence="4" type="ORF">SAMN05660836_01925</name>
</gene>
<dbReference type="STRING" id="39841.SAMN05660836_01925"/>
<dbReference type="InterPro" id="IPR000644">
    <property type="entry name" value="CBS_dom"/>
</dbReference>
<proteinExistence type="predicted"/>
<keyword evidence="1" id="KW-0677">Repeat</keyword>
<dbReference type="CDD" id="cd04584">
    <property type="entry name" value="CBS_pair_AcuB_like"/>
    <property type="match status" value="1"/>
</dbReference>
<name>A0A1I4UQU1_9BACT</name>
<dbReference type="Pfam" id="PF00571">
    <property type="entry name" value="CBS"/>
    <property type="match status" value="2"/>
</dbReference>
<sequence length="205" mass="22576">MYIRDWMSRNVIWIESNASIQKALGLMKSHGIRHLPVRDKEGRFVGWITDSDVRGVLIASMLEDLTVADVMIHNPYTVSPDEHLEDAARLMILKKIGGVPVVEYRDGEPVVVGVLTVVDVLRAFMEMFGGLARTERIDVSGTPELLKNLTPLVEAVQKAGGSIQSVCAFVPEAPNEDPVISIHVRKGAVSNILEELGRLGIKVKE</sequence>